<keyword evidence="1" id="KW-1133">Transmembrane helix</keyword>
<keyword evidence="3" id="KW-1185">Reference proteome</keyword>
<dbReference type="AlphaFoldDB" id="A0A4R9GH98"/>
<name>A0A4R9GH98_9LEPT</name>
<sequence>MLKVYYTKFINLLDATLFEPFRLESALSESEPRFLKLVTSVLLFLAALSASVAFVIVCPPYTKRSIGLLGTGFLGHLAFFSLLPYPLAFVLDGLAQRKDRKSNSKVMFLLVKISMVVFLSAGAWAILFTQFGLSGVWGISILYLIHYGLFILVSIRGTMYLYDLKFKDALSFNLSTFLISIFFPLAMYFALASSFGPALQ</sequence>
<gene>
    <name evidence="2" type="ORF">EHO60_07355</name>
</gene>
<evidence type="ECO:0000313" key="3">
    <source>
        <dbReference type="Proteomes" id="UP000298458"/>
    </source>
</evidence>
<evidence type="ECO:0000313" key="2">
    <source>
        <dbReference type="EMBL" id="TGK12078.1"/>
    </source>
</evidence>
<dbReference type="Proteomes" id="UP000298458">
    <property type="component" value="Unassembled WGS sequence"/>
</dbReference>
<dbReference type="RefSeq" id="WP_135767481.1">
    <property type="nucleotide sequence ID" value="NZ_RQET01000004.1"/>
</dbReference>
<dbReference type="EMBL" id="RQET01000004">
    <property type="protein sequence ID" value="TGK12078.1"/>
    <property type="molecule type" value="Genomic_DNA"/>
</dbReference>
<keyword evidence="1" id="KW-0472">Membrane</keyword>
<comment type="caution">
    <text evidence="2">The sequence shown here is derived from an EMBL/GenBank/DDBJ whole genome shotgun (WGS) entry which is preliminary data.</text>
</comment>
<feature type="transmembrane region" description="Helical" evidence="1">
    <location>
        <begin position="135"/>
        <end position="157"/>
    </location>
</feature>
<organism evidence="2 3">
    <name type="scientific">Leptospira fletcheri</name>
    <dbReference type="NCBI Taxonomy" id="2484981"/>
    <lineage>
        <taxon>Bacteria</taxon>
        <taxon>Pseudomonadati</taxon>
        <taxon>Spirochaetota</taxon>
        <taxon>Spirochaetia</taxon>
        <taxon>Leptospirales</taxon>
        <taxon>Leptospiraceae</taxon>
        <taxon>Leptospira</taxon>
    </lineage>
</organism>
<accession>A0A4R9GH98</accession>
<dbReference type="OrthoDB" id="345700at2"/>
<feature type="transmembrane region" description="Helical" evidence="1">
    <location>
        <begin position="169"/>
        <end position="191"/>
    </location>
</feature>
<proteinExistence type="predicted"/>
<evidence type="ECO:0000256" key="1">
    <source>
        <dbReference type="SAM" id="Phobius"/>
    </source>
</evidence>
<feature type="transmembrane region" description="Helical" evidence="1">
    <location>
        <begin position="77"/>
        <end position="95"/>
    </location>
</feature>
<feature type="transmembrane region" description="Helical" evidence="1">
    <location>
        <begin position="107"/>
        <end position="129"/>
    </location>
</feature>
<reference evidence="2" key="1">
    <citation type="journal article" date="2019" name="PLoS Negl. Trop. Dis.">
        <title>Revisiting the worldwide diversity of Leptospira species in the environment.</title>
        <authorList>
            <person name="Vincent A.T."/>
            <person name="Schiettekatte O."/>
            <person name="Bourhy P."/>
            <person name="Veyrier F.J."/>
            <person name="Picardeau M."/>
        </authorList>
    </citation>
    <scope>NUCLEOTIDE SEQUENCE [LARGE SCALE GENOMIC DNA]</scope>
    <source>
        <strain evidence="2">SSW15</strain>
    </source>
</reference>
<feature type="transmembrane region" description="Helical" evidence="1">
    <location>
        <begin position="34"/>
        <end position="57"/>
    </location>
</feature>
<protein>
    <submittedName>
        <fullName evidence="2">Uncharacterized protein</fullName>
    </submittedName>
</protein>
<keyword evidence="1" id="KW-0812">Transmembrane</keyword>